<reference evidence="3 4" key="1">
    <citation type="submission" date="2016-07" db="EMBL/GenBank/DDBJ databases">
        <title>Draft genome of the white-rot fungus Obba rivulosa 3A-2.</title>
        <authorList>
            <consortium name="DOE Joint Genome Institute"/>
            <person name="Miettinen O."/>
            <person name="Riley R."/>
            <person name="Acob R."/>
            <person name="Barry K."/>
            <person name="Cullen D."/>
            <person name="De Vries R."/>
            <person name="Hainaut M."/>
            <person name="Hatakka A."/>
            <person name="Henrissat B."/>
            <person name="Hilden K."/>
            <person name="Kuo R."/>
            <person name="Labutti K."/>
            <person name="Lipzen A."/>
            <person name="Makela M.R."/>
            <person name="Sandor L."/>
            <person name="Spatafora J.W."/>
            <person name="Grigoriev I.V."/>
            <person name="Hibbett D.S."/>
        </authorList>
    </citation>
    <scope>NUCLEOTIDE SEQUENCE [LARGE SCALE GENOMIC DNA]</scope>
    <source>
        <strain evidence="3 4">3A-2</strain>
    </source>
</reference>
<dbReference type="InterPro" id="IPR052520">
    <property type="entry name" value="ATL_DNA_repair"/>
</dbReference>
<dbReference type="Pfam" id="PF01035">
    <property type="entry name" value="DNA_binding_1"/>
    <property type="match status" value="1"/>
</dbReference>
<feature type="domain" description="Methylated-DNA-[protein]-cysteine S-methyltransferase DNA binding" evidence="2">
    <location>
        <begin position="5"/>
        <end position="90"/>
    </location>
</feature>
<dbReference type="AlphaFoldDB" id="A0A8E2B006"/>
<dbReference type="InterPro" id="IPR036217">
    <property type="entry name" value="MethylDNA_cys_MeTrfase_DNAb"/>
</dbReference>
<evidence type="ECO:0000256" key="1">
    <source>
        <dbReference type="ARBA" id="ARBA00022763"/>
    </source>
</evidence>
<dbReference type="EMBL" id="KV722389">
    <property type="protein sequence ID" value="OCH91232.1"/>
    <property type="molecule type" value="Genomic_DNA"/>
</dbReference>
<dbReference type="GO" id="GO:0006281">
    <property type="term" value="P:DNA repair"/>
    <property type="evidence" value="ECO:0007669"/>
    <property type="project" value="InterPro"/>
</dbReference>
<name>A0A8E2B006_9APHY</name>
<evidence type="ECO:0000313" key="4">
    <source>
        <dbReference type="Proteomes" id="UP000250043"/>
    </source>
</evidence>
<evidence type="ECO:0000259" key="2">
    <source>
        <dbReference type="Pfam" id="PF01035"/>
    </source>
</evidence>
<proteinExistence type="predicted"/>
<dbReference type="InterPro" id="IPR014048">
    <property type="entry name" value="MethylDNA_cys_MeTrfase_DNA-bd"/>
</dbReference>
<keyword evidence="1" id="KW-0227">DNA damage</keyword>
<protein>
    <submittedName>
        <fullName evidence="3">MGMT family protein</fullName>
    </submittedName>
</protein>
<sequence>MDSAEFHSAVYHIVRQIPQQHVATYGNIARLVGMPHHARHVGQALKFLSPDVNPPVPWHRVLSSSGAISSRGPGTDGAARQAQELEAEGIEVIQTRSGELKVDLQRWGWNPEPGSIDINWS</sequence>
<dbReference type="GO" id="GO:0003824">
    <property type="term" value="F:catalytic activity"/>
    <property type="evidence" value="ECO:0007669"/>
    <property type="project" value="InterPro"/>
</dbReference>
<dbReference type="OrthoDB" id="2548197at2759"/>
<dbReference type="Proteomes" id="UP000250043">
    <property type="component" value="Unassembled WGS sequence"/>
</dbReference>
<dbReference type="CDD" id="cd06445">
    <property type="entry name" value="ATase"/>
    <property type="match status" value="1"/>
</dbReference>
<keyword evidence="4" id="KW-1185">Reference proteome</keyword>
<organism evidence="3 4">
    <name type="scientific">Obba rivulosa</name>
    <dbReference type="NCBI Taxonomy" id="1052685"/>
    <lineage>
        <taxon>Eukaryota</taxon>
        <taxon>Fungi</taxon>
        <taxon>Dikarya</taxon>
        <taxon>Basidiomycota</taxon>
        <taxon>Agaricomycotina</taxon>
        <taxon>Agaricomycetes</taxon>
        <taxon>Polyporales</taxon>
        <taxon>Gelatoporiaceae</taxon>
        <taxon>Obba</taxon>
    </lineage>
</organism>
<dbReference type="Gene3D" id="1.10.10.10">
    <property type="entry name" value="Winged helix-like DNA-binding domain superfamily/Winged helix DNA-binding domain"/>
    <property type="match status" value="1"/>
</dbReference>
<accession>A0A8E2B006</accession>
<dbReference type="SUPFAM" id="SSF46767">
    <property type="entry name" value="Methylated DNA-protein cysteine methyltransferase, C-terminal domain"/>
    <property type="match status" value="1"/>
</dbReference>
<dbReference type="InterPro" id="IPR036388">
    <property type="entry name" value="WH-like_DNA-bd_sf"/>
</dbReference>
<gene>
    <name evidence="3" type="ORF">OBBRIDRAFT_775564</name>
</gene>
<evidence type="ECO:0000313" key="3">
    <source>
        <dbReference type="EMBL" id="OCH91232.1"/>
    </source>
</evidence>
<dbReference type="PANTHER" id="PTHR42942">
    <property type="entry name" value="6-O-METHYLGUANINE DNA METHYLTRANSFERASE"/>
    <property type="match status" value="1"/>
</dbReference>
<dbReference type="PANTHER" id="PTHR42942:SF1">
    <property type="entry name" value="ALKYLTRANSFERASE-LIKE PROTEIN 1"/>
    <property type="match status" value="1"/>
</dbReference>